<dbReference type="InterPro" id="IPR003016">
    <property type="entry name" value="2-oxoA_DH_lipoyl-BS"/>
</dbReference>
<evidence type="ECO:0000256" key="3">
    <source>
        <dbReference type="HAMAP-Rule" id="MF_00272"/>
    </source>
</evidence>
<dbReference type="InterPro" id="IPR002930">
    <property type="entry name" value="GCV_H"/>
</dbReference>
<dbReference type="GO" id="GO:0005737">
    <property type="term" value="C:cytoplasm"/>
    <property type="evidence" value="ECO:0007669"/>
    <property type="project" value="TreeGrafter"/>
</dbReference>
<feature type="domain" description="Lipoyl-binding" evidence="5">
    <location>
        <begin position="24"/>
        <end position="106"/>
    </location>
</feature>
<dbReference type="Gene3D" id="2.40.50.100">
    <property type="match status" value="1"/>
</dbReference>
<name>A0A4R2P4S8_9BACL</name>
<dbReference type="EMBL" id="SLXK01000008">
    <property type="protein sequence ID" value="TCP29829.1"/>
    <property type="molecule type" value="Genomic_DNA"/>
</dbReference>
<protein>
    <recommendedName>
        <fullName evidence="3">Glycine cleavage system H protein</fullName>
    </recommendedName>
    <alternativeName>
        <fullName evidence="3">Octanoyl/lipoyl carrier protein</fullName>
    </alternativeName>
</protein>
<comment type="function">
    <text evidence="3">Is also involved in protein lipoylation via its role as an octanoyl/lipoyl carrier protein intermediate.</text>
</comment>
<proteinExistence type="inferred from homology"/>
<dbReference type="NCBIfam" id="NF002270">
    <property type="entry name" value="PRK01202.1"/>
    <property type="match status" value="1"/>
</dbReference>
<dbReference type="GO" id="GO:0005960">
    <property type="term" value="C:glycine cleavage complex"/>
    <property type="evidence" value="ECO:0007669"/>
    <property type="project" value="InterPro"/>
</dbReference>
<dbReference type="SUPFAM" id="SSF51230">
    <property type="entry name" value="Single hybrid motif"/>
    <property type="match status" value="1"/>
</dbReference>
<reference evidence="6 7" key="1">
    <citation type="submission" date="2019-03" db="EMBL/GenBank/DDBJ databases">
        <title>Genomic Encyclopedia of Type Strains, Phase IV (KMG-IV): sequencing the most valuable type-strain genomes for metagenomic binning, comparative biology and taxonomic classification.</title>
        <authorList>
            <person name="Goeker M."/>
        </authorList>
    </citation>
    <scope>NUCLEOTIDE SEQUENCE [LARGE SCALE GENOMIC DNA]</scope>
    <source>
        <strain evidence="6 7">DSM 19377</strain>
    </source>
</reference>
<dbReference type="InterPro" id="IPR000089">
    <property type="entry name" value="Biotin_lipoyl"/>
</dbReference>
<dbReference type="RefSeq" id="WP_132745447.1">
    <property type="nucleotide sequence ID" value="NZ_SLXK01000008.1"/>
</dbReference>
<dbReference type="InterPro" id="IPR033753">
    <property type="entry name" value="GCV_H/Fam206"/>
</dbReference>
<dbReference type="PROSITE" id="PS00189">
    <property type="entry name" value="LIPOYL"/>
    <property type="match status" value="1"/>
</dbReference>
<dbReference type="GO" id="GO:0019464">
    <property type="term" value="P:glycine decarboxylation via glycine cleavage system"/>
    <property type="evidence" value="ECO:0007669"/>
    <property type="project" value="UniProtKB-UniRule"/>
</dbReference>
<accession>A0A4R2P4S8</accession>
<organism evidence="6 7">
    <name type="scientific">Scopulibacillus darangshiensis</name>
    <dbReference type="NCBI Taxonomy" id="442528"/>
    <lineage>
        <taxon>Bacteria</taxon>
        <taxon>Bacillati</taxon>
        <taxon>Bacillota</taxon>
        <taxon>Bacilli</taxon>
        <taxon>Bacillales</taxon>
        <taxon>Sporolactobacillaceae</taxon>
        <taxon>Scopulibacillus</taxon>
    </lineage>
</organism>
<comment type="similarity">
    <text evidence="1 3">Belongs to the GcvH family.</text>
</comment>
<comment type="caution">
    <text evidence="6">The sequence shown here is derived from an EMBL/GenBank/DDBJ whole genome shotgun (WGS) entry which is preliminary data.</text>
</comment>
<comment type="cofactor">
    <cofactor evidence="3">
        <name>(R)-lipoate</name>
        <dbReference type="ChEBI" id="CHEBI:83088"/>
    </cofactor>
    <text evidence="3">Binds 1 lipoyl cofactor covalently.</text>
</comment>
<dbReference type="Pfam" id="PF01597">
    <property type="entry name" value="GCV_H"/>
    <property type="match status" value="1"/>
</dbReference>
<dbReference type="AlphaFoldDB" id="A0A4R2P4S8"/>
<dbReference type="PROSITE" id="PS50968">
    <property type="entry name" value="BIOTINYL_LIPOYL"/>
    <property type="match status" value="1"/>
</dbReference>
<gene>
    <name evidence="3" type="primary">gcvH</name>
    <name evidence="6" type="ORF">EV207_108123</name>
</gene>
<dbReference type="NCBIfam" id="TIGR00527">
    <property type="entry name" value="gcvH"/>
    <property type="match status" value="1"/>
</dbReference>
<dbReference type="HAMAP" id="MF_00272">
    <property type="entry name" value="GcvH"/>
    <property type="match status" value="1"/>
</dbReference>
<feature type="modified residue" description="N6-lipoyllysine" evidence="3 4">
    <location>
        <position position="65"/>
    </location>
</feature>
<dbReference type="PANTHER" id="PTHR11715:SF3">
    <property type="entry name" value="GLYCINE CLEAVAGE SYSTEM H PROTEIN-RELATED"/>
    <property type="match status" value="1"/>
</dbReference>
<dbReference type="CDD" id="cd06848">
    <property type="entry name" value="GCS_H"/>
    <property type="match status" value="1"/>
</dbReference>
<dbReference type="GO" id="GO:0009249">
    <property type="term" value="P:protein lipoylation"/>
    <property type="evidence" value="ECO:0007669"/>
    <property type="project" value="UniProtKB-UniRule"/>
</dbReference>
<dbReference type="PANTHER" id="PTHR11715">
    <property type="entry name" value="GLYCINE CLEAVAGE SYSTEM H PROTEIN"/>
    <property type="match status" value="1"/>
</dbReference>
<comment type="function">
    <text evidence="3">The glycine cleavage system catalyzes the degradation of glycine. The H protein shuttles the methylamine group of glycine from the P protein to the T protein.</text>
</comment>
<evidence type="ECO:0000313" key="6">
    <source>
        <dbReference type="EMBL" id="TCP29829.1"/>
    </source>
</evidence>
<comment type="subunit">
    <text evidence="3">The glycine cleavage system is composed of four proteins: P, T, L and H.</text>
</comment>
<dbReference type="OrthoDB" id="9796712at2"/>
<sequence>MTNMTSKLLYSKEHEWVEMIGKDLVRIGITDFAQQELGDIVYVENPEEGEDITAEESMGSVESVKAVSEIFSPVTGTVVKINEELDDEPELINTNPYDQGWFVEVKITDFEQLDSLMDEDAYNSLINEGDA</sequence>
<evidence type="ECO:0000256" key="2">
    <source>
        <dbReference type="ARBA" id="ARBA00022823"/>
    </source>
</evidence>
<dbReference type="InterPro" id="IPR017453">
    <property type="entry name" value="GCV_H_sub"/>
</dbReference>
<keyword evidence="2 3" id="KW-0450">Lipoyl</keyword>
<dbReference type="InterPro" id="IPR011053">
    <property type="entry name" value="Single_hybrid_motif"/>
</dbReference>
<evidence type="ECO:0000256" key="1">
    <source>
        <dbReference type="ARBA" id="ARBA00009249"/>
    </source>
</evidence>
<evidence type="ECO:0000313" key="7">
    <source>
        <dbReference type="Proteomes" id="UP000295416"/>
    </source>
</evidence>
<evidence type="ECO:0000259" key="5">
    <source>
        <dbReference type="PROSITE" id="PS50968"/>
    </source>
</evidence>
<evidence type="ECO:0000256" key="4">
    <source>
        <dbReference type="PIRSR" id="PIRSR617453-50"/>
    </source>
</evidence>
<dbReference type="Proteomes" id="UP000295416">
    <property type="component" value="Unassembled WGS sequence"/>
</dbReference>
<keyword evidence="7" id="KW-1185">Reference proteome</keyword>